<keyword evidence="2" id="KW-0812">Transmembrane</keyword>
<dbReference type="Proteomes" id="UP001209878">
    <property type="component" value="Unassembled WGS sequence"/>
</dbReference>
<gene>
    <name evidence="3" type="ORF">NP493_989g00005</name>
</gene>
<feature type="region of interest" description="Disordered" evidence="1">
    <location>
        <begin position="82"/>
        <end position="166"/>
    </location>
</feature>
<sequence>MSTVLTVTTDVTTSDAVTSEVTTVAVTHVDTISTTLTTPTSSAADHRETTVAELNGQPRQSVSSGQVDATVTPPLSAETMINSTTVGRPTQDPPVTTDTTVTETTNRISTRSTSAITTRTTARTTTRTTPVTTTRNRRRYAHTPAPDPVKTHTRPADEPSWKEGDKRPSAIGVGVVAIFLTVGFFIGLLLLDMAALRRDLRTLKRNIRYAFRRMKSRTGADAHIVKIPPLE</sequence>
<accession>A0AAD9KJ71</accession>
<evidence type="ECO:0000256" key="2">
    <source>
        <dbReference type="SAM" id="Phobius"/>
    </source>
</evidence>
<evidence type="ECO:0000256" key="1">
    <source>
        <dbReference type="SAM" id="MobiDB-lite"/>
    </source>
</evidence>
<dbReference type="EMBL" id="JAODUO010000988">
    <property type="protein sequence ID" value="KAK2172145.1"/>
    <property type="molecule type" value="Genomic_DNA"/>
</dbReference>
<evidence type="ECO:0000313" key="3">
    <source>
        <dbReference type="EMBL" id="KAK2172145.1"/>
    </source>
</evidence>
<organism evidence="3 4">
    <name type="scientific">Ridgeia piscesae</name>
    <name type="common">Tubeworm</name>
    <dbReference type="NCBI Taxonomy" id="27915"/>
    <lineage>
        <taxon>Eukaryota</taxon>
        <taxon>Metazoa</taxon>
        <taxon>Spiralia</taxon>
        <taxon>Lophotrochozoa</taxon>
        <taxon>Annelida</taxon>
        <taxon>Polychaeta</taxon>
        <taxon>Sedentaria</taxon>
        <taxon>Canalipalpata</taxon>
        <taxon>Sabellida</taxon>
        <taxon>Siboglinidae</taxon>
        <taxon>Ridgeia</taxon>
    </lineage>
</organism>
<proteinExistence type="predicted"/>
<reference evidence="3" key="1">
    <citation type="journal article" date="2023" name="Mol. Biol. Evol.">
        <title>Third-Generation Sequencing Reveals the Adaptive Role of the Epigenome in Three Deep-Sea Polychaetes.</title>
        <authorList>
            <person name="Perez M."/>
            <person name="Aroh O."/>
            <person name="Sun Y."/>
            <person name="Lan Y."/>
            <person name="Juniper S.K."/>
            <person name="Young C.R."/>
            <person name="Angers B."/>
            <person name="Qian P.Y."/>
        </authorList>
    </citation>
    <scope>NUCLEOTIDE SEQUENCE</scope>
    <source>
        <strain evidence="3">R07B-5</strain>
    </source>
</reference>
<feature type="transmembrane region" description="Helical" evidence="2">
    <location>
        <begin position="170"/>
        <end position="191"/>
    </location>
</feature>
<comment type="caution">
    <text evidence="3">The sequence shown here is derived from an EMBL/GenBank/DDBJ whole genome shotgun (WGS) entry which is preliminary data.</text>
</comment>
<keyword evidence="2" id="KW-0472">Membrane</keyword>
<dbReference type="AlphaFoldDB" id="A0AAD9KJ71"/>
<keyword evidence="4" id="KW-1185">Reference proteome</keyword>
<feature type="compositionally biased region" description="Low complexity" evidence="1">
    <location>
        <begin position="89"/>
        <end position="134"/>
    </location>
</feature>
<feature type="compositionally biased region" description="Basic and acidic residues" evidence="1">
    <location>
        <begin position="154"/>
        <end position="166"/>
    </location>
</feature>
<evidence type="ECO:0000313" key="4">
    <source>
        <dbReference type="Proteomes" id="UP001209878"/>
    </source>
</evidence>
<name>A0AAD9KJ71_RIDPI</name>
<keyword evidence="2" id="KW-1133">Transmembrane helix</keyword>
<protein>
    <submittedName>
        <fullName evidence="3">Uncharacterized protein</fullName>
    </submittedName>
</protein>